<dbReference type="InterPro" id="IPR035992">
    <property type="entry name" value="Ricin_B-like_lectins"/>
</dbReference>
<dbReference type="Proteomes" id="UP000053820">
    <property type="component" value="Unassembled WGS sequence"/>
</dbReference>
<evidence type="ECO:0000313" key="3">
    <source>
        <dbReference type="Proteomes" id="UP000053820"/>
    </source>
</evidence>
<dbReference type="HOGENOM" id="CLU_119132_0_0_1"/>
<proteinExistence type="predicted"/>
<name>A0A0C9VX13_9AGAM</name>
<dbReference type="Gene3D" id="2.80.10.50">
    <property type="match status" value="1"/>
</dbReference>
<sequence>MACIKSNDIYFLINVKSNTCLDLSGGDNHSIIGYDFHKGPNQSWIFEKVGGGFYIKSVSSAQFLGIAGEPQNGQMVIASPSPFEWHVVDEPGVNKAVRLFVPGTHFNVDLSDNGNNAPGTPVTLWGKWGGENQLWRLEKQ</sequence>
<dbReference type="InterPro" id="IPR000772">
    <property type="entry name" value="Ricin_B_lectin"/>
</dbReference>
<evidence type="ECO:0000313" key="2">
    <source>
        <dbReference type="EMBL" id="KIJ57833.1"/>
    </source>
</evidence>
<accession>A0A0C9VX13</accession>
<dbReference type="OrthoDB" id="2131701at2759"/>
<organism evidence="2 3">
    <name type="scientific">Hydnomerulius pinastri MD-312</name>
    <dbReference type="NCBI Taxonomy" id="994086"/>
    <lineage>
        <taxon>Eukaryota</taxon>
        <taxon>Fungi</taxon>
        <taxon>Dikarya</taxon>
        <taxon>Basidiomycota</taxon>
        <taxon>Agaricomycotina</taxon>
        <taxon>Agaricomycetes</taxon>
        <taxon>Agaricomycetidae</taxon>
        <taxon>Boletales</taxon>
        <taxon>Boletales incertae sedis</taxon>
        <taxon>Leucogyrophana</taxon>
    </lineage>
</organism>
<evidence type="ECO:0000259" key="1">
    <source>
        <dbReference type="Pfam" id="PF14200"/>
    </source>
</evidence>
<keyword evidence="3" id="KW-1185">Reference proteome</keyword>
<dbReference type="CDD" id="cd23422">
    <property type="entry name" value="beta-trefoil_Ricin_MPL_CNL"/>
    <property type="match status" value="1"/>
</dbReference>
<dbReference type="SUPFAM" id="SSF50370">
    <property type="entry name" value="Ricin B-like lectins"/>
    <property type="match status" value="1"/>
</dbReference>
<reference evidence="2 3" key="1">
    <citation type="submission" date="2014-04" db="EMBL/GenBank/DDBJ databases">
        <title>Evolutionary Origins and Diversification of the Mycorrhizal Mutualists.</title>
        <authorList>
            <consortium name="DOE Joint Genome Institute"/>
            <consortium name="Mycorrhizal Genomics Consortium"/>
            <person name="Kohler A."/>
            <person name="Kuo A."/>
            <person name="Nagy L.G."/>
            <person name="Floudas D."/>
            <person name="Copeland A."/>
            <person name="Barry K.W."/>
            <person name="Cichocki N."/>
            <person name="Veneault-Fourrey C."/>
            <person name="LaButti K."/>
            <person name="Lindquist E.A."/>
            <person name="Lipzen A."/>
            <person name="Lundell T."/>
            <person name="Morin E."/>
            <person name="Murat C."/>
            <person name="Riley R."/>
            <person name="Ohm R."/>
            <person name="Sun H."/>
            <person name="Tunlid A."/>
            <person name="Henrissat B."/>
            <person name="Grigoriev I.V."/>
            <person name="Hibbett D.S."/>
            <person name="Martin F."/>
        </authorList>
    </citation>
    <scope>NUCLEOTIDE SEQUENCE [LARGE SCALE GENOMIC DNA]</scope>
    <source>
        <strain evidence="2 3">MD-312</strain>
    </source>
</reference>
<feature type="domain" description="Ricin B lectin" evidence="1">
    <location>
        <begin position="40"/>
        <end position="125"/>
    </location>
</feature>
<protein>
    <submittedName>
        <fullName evidence="2">Carbohydrate-binding module family 13 protein</fullName>
    </submittedName>
</protein>
<dbReference type="AlphaFoldDB" id="A0A0C9VX13"/>
<gene>
    <name evidence="2" type="ORF">HYDPIDRAFT_120295</name>
</gene>
<dbReference type="Pfam" id="PF14200">
    <property type="entry name" value="RicinB_lectin_2"/>
    <property type="match status" value="1"/>
</dbReference>
<dbReference type="EMBL" id="KN840090">
    <property type="protein sequence ID" value="KIJ57833.1"/>
    <property type="molecule type" value="Genomic_DNA"/>
</dbReference>